<sequence>MAQLSMSAPVASTRATPAADLDRAVAELQERARPFARLAPGAKADLVRACLPRVVAVAAAWSARGLEAKDLPPTAAEEWLAGPLPVVRHLRLLADALDVVARDGRPPLGTGHRLREDGRVEVDVFPVSRADRLLYAGTTAHVLLQEGVDVDEARRLQAPFYAETDPDGGVCLVLGAGNASSIPAMDVLTKLFNEGQVCLLKINPVNEWVGPLLEQALEPLVSGGYLRVVYGGADEGRHLAEHPGVDAVHLTGSARTHDALVWGPPGADQDRRRAADDPVLRVPITSELGNVTPVVVVPHRYSDPELAFQARYLATMVANNASFNCISAKVLVTAAGWPQREKFLALLTGYLRAIPTRLAYYPGAADRYDALTGGRDVQTVGERVGGRLPWTLVRGLDAGADDPLFRTEPFCAVLSETALGGTDPVTFLADATTFCNDTLWGTLSAELVVPPALQQDPAVARALDRAVLDLRYGNVAVNHWPAVNYALVSLPWGGHPSATLQDVQSGLGWVHNTFMLGGLEKAVLRGSIRSRTTPPWFADLPDAGRAGADLVRFEADPRLRRLPGLLRHLV</sequence>
<proteinExistence type="predicted"/>
<dbReference type="Gene3D" id="3.40.605.10">
    <property type="entry name" value="Aldehyde Dehydrogenase, Chain A, domain 1"/>
    <property type="match status" value="1"/>
</dbReference>
<organism evidence="2 3">
    <name type="scientific">Friedmanniella luteola</name>
    <dbReference type="NCBI Taxonomy" id="546871"/>
    <lineage>
        <taxon>Bacteria</taxon>
        <taxon>Bacillati</taxon>
        <taxon>Actinomycetota</taxon>
        <taxon>Actinomycetes</taxon>
        <taxon>Propionibacteriales</taxon>
        <taxon>Nocardioidaceae</taxon>
        <taxon>Friedmanniella</taxon>
    </lineage>
</organism>
<dbReference type="InterPro" id="IPR016162">
    <property type="entry name" value="Ald_DH_N"/>
</dbReference>
<dbReference type="Gene3D" id="3.40.309.10">
    <property type="entry name" value="Aldehyde Dehydrogenase, Chain A, domain 2"/>
    <property type="match status" value="1"/>
</dbReference>
<gene>
    <name evidence="2" type="ORF">SAMN04488543_3794</name>
</gene>
<keyword evidence="1" id="KW-0560">Oxidoreductase</keyword>
<name>A0A1H1ZI11_9ACTN</name>
<dbReference type="OrthoDB" id="136308at2"/>
<dbReference type="SUPFAM" id="SSF53720">
    <property type="entry name" value="ALDH-like"/>
    <property type="match status" value="1"/>
</dbReference>
<dbReference type="STRING" id="546871.SAMN04488543_3794"/>
<reference evidence="2 3" key="1">
    <citation type="submission" date="2016-10" db="EMBL/GenBank/DDBJ databases">
        <authorList>
            <person name="de Groot N.N."/>
        </authorList>
    </citation>
    <scope>NUCLEOTIDE SEQUENCE [LARGE SCALE GENOMIC DNA]</scope>
    <source>
        <strain evidence="2 3">DSM 21741</strain>
    </source>
</reference>
<dbReference type="InterPro" id="IPR016163">
    <property type="entry name" value="Ald_DH_C"/>
</dbReference>
<evidence type="ECO:0000313" key="2">
    <source>
        <dbReference type="EMBL" id="SDT33431.1"/>
    </source>
</evidence>
<protein>
    <submittedName>
        <fullName evidence="2">Aldehyde dehydrogenase (NAD(P)+)</fullName>
    </submittedName>
</protein>
<dbReference type="EMBL" id="LT629749">
    <property type="protein sequence ID" value="SDT33431.1"/>
    <property type="molecule type" value="Genomic_DNA"/>
</dbReference>
<keyword evidence="3" id="KW-1185">Reference proteome</keyword>
<evidence type="ECO:0000256" key="1">
    <source>
        <dbReference type="ARBA" id="ARBA00023002"/>
    </source>
</evidence>
<accession>A0A1H1ZI11</accession>
<dbReference type="InterPro" id="IPR016161">
    <property type="entry name" value="Ald_DH/histidinol_DH"/>
</dbReference>
<dbReference type="AlphaFoldDB" id="A0A1H1ZI11"/>
<dbReference type="RefSeq" id="WP_091414830.1">
    <property type="nucleotide sequence ID" value="NZ_LT629749.1"/>
</dbReference>
<evidence type="ECO:0000313" key="3">
    <source>
        <dbReference type="Proteomes" id="UP000199092"/>
    </source>
</evidence>
<dbReference type="GO" id="GO:0016620">
    <property type="term" value="F:oxidoreductase activity, acting on the aldehyde or oxo group of donors, NAD or NADP as acceptor"/>
    <property type="evidence" value="ECO:0007669"/>
    <property type="project" value="InterPro"/>
</dbReference>
<dbReference type="Proteomes" id="UP000199092">
    <property type="component" value="Chromosome I"/>
</dbReference>